<keyword evidence="1" id="KW-1133">Transmembrane helix</keyword>
<accession>A0A3M7LFN3</accession>
<proteinExistence type="predicted"/>
<evidence type="ECO:0000256" key="1">
    <source>
        <dbReference type="SAM" id="Phobius"/>
    </source>
</evidence>
<comment type="caution">
    <text evidence="2">The sequence shown here is derived from an EMBL/GenBank/DDBJ whole genome shotgun (WGS) entry which is preliminary data.</text>
</comment>
<keyword evidence="1" id="KW-0812">Transmembrane</keyword>
<dbReference type="Proteomes" id="UP000267524">
    <property type="component" value="Unassembled WGS sequence"/>
</dbReference>
<dbReference type="AlphaFoldDB" id="A0A3M7LFN3"/>
<organism evidence="2 3">
    <name type="scientific">Chryseobacterium nematophagum</name>
    <dbReference type="NCBI Taxonomy" id="2305228"/>
    <lineage>
        <taxon>Bacteria</taxon>
        <taxon>Pseudomonadati</taxon>
        <taxon>Bacteroidota</taxon>
        <taxon>Flavobacteriia</taxon>
        <taxon>Flavobacteriales</taxon>
        <taxon>Weeksellaceae</taxon>
        <taxon>Chryseobacterium group</taxon>
        <taxon>Chryseobacterium</taxon>
    </lineage>
</organism>
<sequence>MINRYIYKTPALFKVYGAKYHKTSILIYGFMIVGFNSMYIILNNLVSETKVQTDKPDYIIYFFVFLYNILLLLFIIKSFVFYFISKTESIYKQNDFNKTEKYINEILSEVNCNSCSKSDENITASFRKNRDLEIFCETCNNIVFEMTDNPSKKNMN</sequence>
<feature type="transmembrane region" description="Helical" evidence="1">
    <location>
        <begin position="58"/>
        <end position="84"/>
    </location>
</feature>
<dbReference type="EMBL" id="QWIV01000003">
    <property type="protein sequence ID" value="RMZ61277.1"/>
    <property type="molecule type" value="Genomic_DNA"/>
</dbReference>
<evidence type="ECO:0000313" key="2">
    <source>
        <dbReference type="EMBL" id="RMZ61277.1"/>
    </source>
</evidence>
<feature type="transmembrane region" description="Helical" evidence="1">
    <location>
        <begin position="25"/>
        <end position="46"/>
    </location>
</feature>
<evidence type="ECO:0000313" key="3">
    <source>
        <dbReference type="Proteomes" id="UP000267524"/>
    </source>
</evidence>
<protein>
    <submittedName>
        <fullName evidence="2">Uncharacterized protein</fullName>
    </submittedName>
</protein>
<reference evidence="2 3" key="1">
    <citation type="submission" date="2018-08" db="EMBL/GenBank/DDBJ databases">
        <title>Chryseobacterium nematophagum: a novel matrix digesting pathogen of nematodes.</title>
        <authorList>
            <person name="Page A."/>
            <person name="Roberts M."/>
            <person name="Felix M.-A."/>
            <person name="Weir W."/>
        </authorList>
    </citation>
    <scope>NUCLEOTIDE SEQUENCE [LARGE SCALE GENOMIC DNA]</scope>
    <source>
        <strain evidence="2 3">JUb275</strain>
    </source>
</reference>
<name>A0A3M7LFN3_9FLAO</name>
<keyword evidence="3" id="KW-1185">Reference proteome</keyword>
<keyword evidence="1" id="KW-0472">Membrane</keyword>
<gene>
    <name evidence="2" type="ORF">D1632_00250</name>
</gene>